<dbReference type="EMBL" id="BBIO01000011">
    <property type="protein sequence ID" value="GAK45753.1"/>
    <property type="molecule type" value="Genomic_DNA"/>
</dbReference>
<name>A0A081BCI5_9HYPH</name>
<reference evidence="2 3" key="1">
    <citation type="submission" date="2014-07" db="EMBL/GenBank/DDBJ databases">
        <title>Tepidicaulis marinum gen. nov., sp. nov., a novel marine bacterium denitrifying nitrate to nitrous oxide strictly under microaerobic conditions.</title>
        <authorList>
            <person name="Takeuchi M."/>
            <person name="Yamagishi T."/>
            <person name="Kamagata Y."/>
            <person name="Oshima K."/>
            <person name="Hattori M."/>
            <person name="Katayama T."/>
            <person name="Hanada S."/>
            <person name="Tamaki H."/>
            <person name="Marumo K."/>
            <person name="Maeda H."/>
            <person name="Nedachi M."/>
            <person name="Iwasaki W."/>
            <person name="Suwa Y."/>
            <person name="Sakata S."/>
        </authorList>
    </citation>
    <scope>NUCLEOTIDE SEQUENCE [LARGE SCALE GENOMIC DNA]</scope>
    <source>
        <strain evidence="2 3">MA2</strain>
    </source>
</reference>
<sequence>MPAKIILSLSALLYLAVLPFMEISDTHVFNPDWPGHARMHEVWQLAVHFALALLALWIGWVRGQVRLGAAILLIVTGGFVFAYAIAGAYGGDMKYADGTELNVLGVNPAFGITVIVALALTAVLLRPGGARQAG</sequence>
<keyword evidence="1" id="KW-0812">Transmembrane</keyword>
<accession>A0A081BCI5</accession>
<proteinExistence type="predicted"/>
<feature type="transmembrane region" description="Helical" evidence="1">
    <location>
        <begin position="67"/>
        <end position="86"/>
    </location>
</feature>
<dbReference type="AlphaFoldDB" id="A0A081BCI5"/>
<keyword evidence="3" id="KW-1185">Reference proteome</keyword>
<keyword evidence="1" id="KW-1133">Transmembrane helix</keyword>
<dbReference type="eggNOG" id="ENOG50331V4">
    <property type="taxonomic scope" value="Bacteria"/>
</dbReference>
<gene>
    <name evidence="2" type="ORF">M2A_2252</name>
</gene>
<evidence type="ECO:0000313" key="2">
    <source>
        <dbReference type="EMBL" id="GAK45753.1"/>
    </source>
</evidence>
<evidence type="ECO:0000256" key="1">
    <source>
        <dbReference type="SAM" id="Phobius"/>
    </source>
</evidence>
<feature type="transmembrane region" description="Helical" evidence="1">
    <location>
        <begin position="106"/>
        <end position="125"/>
    </location>
</feature>
<keyword evidence="1" id="KW-0472">Membrane</keyword>
<protein>
    <submittedName>
        <fullName evidence="2">Conserved protein</fullName>
    </submittedName>
</protein>
<evidence type="ECO:0000313" key="3">
    <source>
        <dbReference type="Proteomes" id="UP000028702"/>
    </source>
</evidence>
<organism evidence="2 3">
    <name type="scientific">Tepidicaulis marinus</name>
    <dbReference type="NCBI Taxonomy" id="1333998"/>
    <lineage>
        <taxon>Bacteria</taxon>
        <taxon>Pseudomonadati</taxon>
        <taxon>Pseudomonadota</taxon>
        <taxon>Alphaproteobacteria</taxon>
        <taxon>Hyphomicrobiales</taxon>
        <taxon>Parvibaculaceae</taxon>
        <taxon>Tepidicaulis</taxon>
    </lineage>
</organism>
<dbReference type="STRING" id="1333998.M2A_2252"/>
<dbReference type="RefSeq" id="WP_045447283.1">
    <property type="nucleotide sequence ID" value="NZ_BBIO01000011.1"/>
</dbReference>
<comment type="caution">
    <text evidence="2">The sequence shown here is derived from an EMBL/GenBank/DDBJ whole genome shotgun (WGS) entry which is preliminary data.</text>
</comment>
<dbReference type="Proteomes" id="UP000028702">
    <property type="component" value="Unassembled WGS sequence"/>
</dbReference>
<feature type="transmembrane region" description="Helical" evidence="1">
    <location>
        <begin position="42"/>
        <end position="60"/>
    </location>
</feature>